<dbReference type="AlphaFoldDB" id="A0A158HX96"/>
<evidence type="ECO:0000313" key="2">
    <source>
        <dbReference type="EMBL" id="SAL48767.1"/>
    </source>
</evidence>
<accession>A0A158HX96</accession>
<dbReference type="Proteomes" id="UP000054683">
    <property type="component" value="Unassembled WGS sequence"/>
</dbReference>
<evidence type="ECO:0000256" key="1">
    <source>
        <dbReference type="SAM" id="MobiDB-lite"/>
    </source>
</evidence>
<feature type="region of interest" description="Disordered" evidence="1">
    <location>
        <begin position="1"/>
        <end position="63"/>
    </location>
</feature>
<sequence>MNVNNSIPAERIAPTSMRPTGGSSGGAGGNSAKTDLPSSPVEQATPPALPSNGLIGTRINTSA</sequence>
<protein>
    <submittedName>
        <fullName evidence="2">Uncharacterized protein</fullName>
    </submittedName>
</protein>
<name>A0A158HX96_9BURK</name>
<reference evidence="2 3" key="1">
    <citation type="submission" date="2016-01" db="EMBL/GenBank/DDBJ databases">
        <authorList>
            <person name="Oliw E.H."/>
        </authorList>
    </citation>
    <scope>NUCLEOTIDE SEQUENCE [LARGE SCALE GENOMIC DNA]</scope>
    <source>
        <strain evidence="2">LMG 27134</strain>
    </source>
</reference>
<organism evidence="2 3">
    <name type="scientific">Caballeronia udeis</name>
    <dbReference type="NCBI Taxonomy" id="1232866"/>
    <lineage>
        <taxon>Bacteria</taxon>
        <taxon>Pseudomonadati</taxon>
        <taxon>Pseudomonadota</taxon>
        <taxon>Betaproteobacteria</taxon>
        <taxon>Burkholderiales</taxon>
        <taxon>Burkholderiaceae</taxon>
        <taxon>Caballeronia</taxon>
    </lineage>
</organism>
<evidence type="ECO:0000313" key="3">
    <source>
        <dbReference type="Proteomes" id="UP000054683"/>
    </source>
</evidence>
<gene>
    <name evidence="2" type="ORF">AWB69_04918</name>
</gene>
<proteinExistence type="predicted"/>
<dbReference type="EMBL" id="FCOK02000036">
    <property type="protein sequence ID" value="SAL48767.1"/>
    <property type="molecule type" value="Genomic_DNA"/>
</dbReference>